<feature type="compositionally biased region" description="Basic and acidic residues" evidence="1">
    <location>
        <begin position="37"/>
        <end position="52"/>
    </location>
</feature>
<protein>
    <submittedName>
        <fullName evidence="2">Uncharacterized protein</fullName>
    </submittedName>
</protein>
<organism evidence="2">
    <name type="scientific">hydrocarbon metagenome</name>
    <dbReference type="NCBI Taxonomy" id="938273"/>
    <lineage>
        <taxon>unclassified sequences</taxon>
        <taxon>metagenomes</taxon>
        <taxon>ecological metagenomes</taxon>
    </lineage>
</organism>
<gene>
    <name evidence="2" type="ORF">ASZ90_015507</name>
</gene>
<evidence type="ECO:0000256" key="1">
    <source>
        <dbReference type="SAM" id="MobiDB-lite"/>
    </source>
</evidence>
<name>A0A0W8F1T2_9ZZZZ</name>
<dbReference type="EMBL" id="LNQE01001613">
    <property type="protein sequence ID" value="KUG14852.1"/>
    <property type="molecule type" value="Genomic_DNA"/>
</dbReference>
<feature type="region of interest" description="Disordered" evidence="1">
    <location>
        <begin position="28"/>
        <end position="52"/>
    </location>
</feature>
<dbReference type="AlphaFoldDB" id="A0A0W8F1T2"/>
<proteinExistence type="predicted"/>
<reference evidence="2" key="1">
    <citation type="journal article" date="2015" name="Proc. Natl. Acad. Sci. U.S.A.">
        <title>Networks of energetic and metabolic interactions define dynamics in microbial communities.</title>
        <authorList>
            <person name="Embree M."/>
            <person name="Liu J.K."/>
            <person name="Al-Bassam M.M."/>
            <person name="Zengler K."/>
        </authorList>
    </citation>
    <scope>NUCLEOTIDE SEQUENCE</scope>
</reference>
<comment type="caution">
    <text evidence="2">The sequence shown here is derived from an EMBL/GenBank/DDBJ whole genome shotgun (WGS) entry which is preliminary data.</text>
</comment>
<sequence>MQSEDKILTPGRHSGRQDAFYAVMNPGSESRYLTKPGRSEIMKSEEKWRKER</sequence>
<evidence type="ECO:0000313" key="2">
    <source>
        <dbReference type="EMBL" id="KUG14852.1"/>
    </source>
</evidence>
<accession>A0A0W8F1T2</accession>